<dbReference type="PANTHER" id="PTHR10000:SF25">
    <property type="entry name" value="PHOSPHATASE YKRA-RELATED"/>
    <property type="match status" value="1"/>
</dbReference>
<dbReference type="KEGG" id="bcir:C2I06_00590"/>
<gene>
    <name evidence="1" type="ORF">CHH57_09520</name>
</gene>
<dbReference type="PROSITE" id="PS01229">
    <property type="entry name" value="COF_2"/>
    <property type="match status" value="1"/>
</dbReference>
<proteinExistence type="predicted"/>
<dbReference type="Pfam" id="PF08282">
    <property type="entry name" value="Hydrolase_3"/>
    <property type="match status" value="1"/>
</dbReference>
<reference evidence="1 2" key="1">
    <citation type="submission" date="2017-07" db="EMBL/GenBank/DDBJ databases">
        <title>Isolation and whole genome analysis of endospore-forming bacteria from heroin.</title>
        <authorList>
            <person name="Kalinowski J."/>
            <person name="Ahrens B."/>
            <person name="Al-Dilaimi A."/>
            <person name="Winkler A."/>
            <person name="Wibberg D."/>
            <person name="Schleenbecker U."/>
            <person name="Ruckert C."/>
            <person name="Wolfel R."/>
            <person name="Grass G."/>
        </authorList>
    </citation>
    <scope>NUCLEOTIDE SEQUENCE [LARGE SCALE GENOMIC DNA]</scope>
    <source>
        <strain evidence="1 2">7521-2</strain>
    </source>
</reference>
<dbReference type="InterPro" id="IPR006379">
    <property type="entry name" value="HAD-SF_hydro_IIB"/>
</dbReference>
<comment type="caution">
    <text evidence="1">The sequence shown here is derived from an EMBL/GenBank/DDBJ whole genome shotgun (WGS) entry which is preliminary data.</text>
</comment>
<dbReference type="PROSITE" id="PS01228">
    <property type="entry name" value="COF_1"/>
    <property type="match status" value="1"/>
</dbReference>
<protein>
    <submittedName>
        <fullName evidence="1">Uncharacterized protein</fullName>
    </submittedName>
</protein>
<dbReference type="PANTHER" id="PTHR10000">
    <property type="entry name" value="PHOSPHOSERINE PHOSPHATASE"/>
    <property type="match status" value="1"/>
</dbReference>
<dbReference type="SUPFAM" id="SSF56784">
    <property type="entry name" value="HAD-like"/>
    <property type="match status" value="1"/>
</dbReference>
<dbReference type="NCBIfam" id="TIGR01484">
    <property type="entry name" value="HAD-SF-IIB"/>
    <property type="match status" value="1"/>
</dbReference>
<dbReference type="Gene3D" id="3.40.50.1000">
    <property type="entry name" value="HAD superfamily/HAD-like"/>
    <property type="match status" value="1"/>
</dbReference>
<dbReference type="GO" id="GO:0005829">
    <property type="term" value="C:cytosol"/>
    <property type="evidence" value="ECO:0007669"/>
    <property type="project" value="TreeGrafter"/>
</dbReference>
<sequence length="265" mass="29772">MNGSETNMETNKIVFFDLDGTLLTSELTVSDSSIAAIKKLMENEIEPIIATGRTLMEIGYILEATGINSVVAMNGQYVVYKGTTIYENPLEVSVVKELHLDTIKNRHEMAFYNAEKICVTNEGSTLIRKNYERVGGKYPPINECLYNQEPVHLMLIFCEPDEEVYYQEKFPHFQFIRNSPYGCDIYPKGKSKATGIKYLLTHLNCSVENTYAFGDGLNDLEMFELVKYPVAMGNAFDIVKKSASYVTTSNDEDGIVNGLQLCGII</sequence>
<evidence type="ECO:0000313" key="2">
    <source>
        <dbReference type="Proteomes" id="UP000216961"/>
    </source>
</evidence>
<dbReference type="SFLD" id="SFLDS00003">
    <property type="entry name" value="Haloacid_Dehalogenase"/>
    <property type="match status" value="1"/>
</dbReference>
<evidence type="ECO:0000313" key="1">
    <source>
        <dbReference type="EMBL" id="PAD83492.1"/>
    </source>
</evidence>
<dbReference type="GO" id="GO:0000287">
    <property type="term" value="F:magnesium ion binding"/>
    <property type="evidence" value="ECO:0007669"/>
    <property type="project" value="TreeGrafter"/>
</dbReference>
<accession>A0A268FDP7</accession>
<dbReference type="InterPro" id="IPR036412">
    <property type="entry name" value="HAD-like_sf"/>
</dbReference>
<dbReference type="InterPro" id="IPR023214">
    <property type="entry name" value="HAD_sf"/>
</dbReference>
<dbReference type="GO" id="GO:0016791">
    <property type="term" value="F:phosphatase activity"/>
    <property type="evidence" value="ECO:0007669"/>
    <property type="project" value="TreeGrafter"/>
</dbReference>
<name>A0A268FDP7_NIACI</name>
<dbReference type="EMBL" id="NPBQ01000060">
    <property type="protein sequence ID" value="PAD83492.1"/>
    <property type="molecule type" value="Genomic_DNA"/>
</dbReference>
<organism evidence="1 2">
    <name type="scientific">Niallia circulans</name>
    <name type="common">Bacillus circulans</name>
    <dbReference type="NCBI Taxonomy" id="1397"/>
    <lineage>
        <taxon>Bacteria</taxon>
        <taxon>Bacillati</taxon>
        <taxon>Bacillota</taxon>
        <taxon>Bacilli</taxon>
        <taxon>Bacillales</taxon>
        <taxon>Bacillaceae</taxon>
        <taxon>Niallia</taxon>
    </lineage>
</organism>
<dbReference type="InterPro" id="IPR000150">
    <property type="entry name" value="Cof"/>
</dbReference>
<dbReference type="CDD" id="cd07517">
    <property type="entry name" value="HAD_HPP"/>
    <property type="match status" value="1"/>
</dbReference>
<dbReference type="NCBIfam" id="TIGR00099">
    <property type="entry name" value="Cof-subfamily"/>
    <property type="match status" value="1"/>
</dbReference>
<dbReference type="Gene3D" id="3.30.1240.10">
    <property type="match status" value="1"/>
</dbReference>
<dbReference type="Proteomes" id="UP000216961">
    <property type="component" value="Unassembled WGS sequence"/>
</dbReference>
<dbReference type="AlphaFoldDB" id="A0A268FDP7"/>
<dbReference type="SFLD" id="SFLDG01140">
    <property type="entry name" value="C2.B:_Phosphomannomutase_and_P"/>
    <property type="match status" value="1"/>
</dbReference>